<evidence type="ECO:0000256" key="3">
    <source>
        <dbReference type="ARBA" id="ARBA00006752"/>
    </source>
</evidence>
<comment type="similarity">
    <text evidence="3">Belongs to the actin family.</text>
</comment>
<gene>
    <name evidence="6" type="primary">ACTA2_2</name>
    <name evidence="6" type="ORF">HAX54_036634</name>
</gene>
<keyword evidence="4" id="KW-0378">Hydrolase</keyword>
<dbReference type="Proteomes" id="UP000823775">
    <property type="component" value="Unassembled WGS sequence"/>
</dbReference>
<evidence type="ECO:0000313" key="6">
    <source>
        <dbReference type="EMBL" id="MCD7457947.1"/>
    </source>
</evidence>
<dbReference type="PANTHER" id="PTHR11937">
    <property type="entry name" value="ACTIN"/>
    <property type="match status" value="1"/>
</dbReference>
<keyword evidence="5" id="KW-0206">Cytoskeleton</keyword>
<evidence type="ECO:0000256" key="4">
    <source>
        <dbReference type="ARBA" id="ARBA00022801"/>
    </source>
</evidence>
<accession>A0ABS8SGB7</accession>
<protein>
    <submittedName>
        <fullName evidence="6">Actin, aortic smooth muscle</fullName>
    </submittedName>
</protein>
<dbReference type="Pfam" id="PF00022">
    <property type="entry name" value="Actin"/>
    <property type="match status" value="1"/>
</dbReference>
<dbReference type="PROSITE" id="PS01132">
    <property type="entry name" value="ACTINS_ACT_LIKE"/>
    <property type="match status" value="1"/>
</dbReference>
<evidence type="ECO:0000256" key="5">
    <source>
        <dbReference type="ARBA" id="ARBA00023212"/>
    </source>
</evidence>
<comment type="caution">
    <text evidence="6">The sequence shown here is derived from an EMBL/GenBank/DDBJ whole genome shotgun (WGS) entry which is preliminary data.</text>
</comment>
<reference evidence="6 7" key="1">
    <citation type="journal article" date="2021" name="BMC Genomics">
        <title>Datura genome reveals duplications of psychoactive alkaloid biosynthetic genes and high mutation rate following tissue culture.</title>
        <authorList>
            <person name="Rajewski A."/>
            <person name="Carter-House D."/>
            <person name="Stajich J."/>
            <person name="Litt A."/>
        </authorList>
    </citation>
    <scope>NUCLEOTIDE SEQUENCE [LARGE SCALE GENOMIC DNA]</scope>
    <source>
        <strain evidence="6">AR-01</strain>
    </source>
</reference>
<proteinExistence type="inferred from homology"/>
<organism evidence="6 7">
    <name type="scientific">Datura stramonium</name>
    <name type="common">Jimsonweed</name>
    <name type="synonym">Common thornapple</name>
    <dbReference type="NCBI Taxonomy" id="4076"/>
    <lineage>
        <taxon>Eukaryota</taxon>
        <taxon>Viridiplantae</taxon>
        <taxon>Streptophyta</taxon>
        <taxon>Embryophyta</taxon>
        <taxon>Tracheophyta</taxon>
        <taxon>Spermatophyta</taxon>
        <taxon>Magnoliopsida</taxon>
        <taxon>eudicotyledons</taxon>
        <taxon>Gunneridae</taxon>
        <taxon>Pentapetalae</taxon>
        <taxon>asterids</taxon>
        <taxon>lamiids</taxon>
        <taxon>Solanales</taxon>
        <taxon>Solanaceae</taxon>
        <taxon>Solanoideae</taxon>
        <taxon>Datureae</taxon>
        <taxon>Datura</taxon>
    </lineage>
</organism>
<comment type="function">
    <text evidence="1">Actins are highly conserved proteins that are involved in various types of cell motility and are ubiquitously expressed in all eukaryotic cells. Essential component of cell cytoskeleton; plays an important role in cytoplasmic streaming, cell shape determination, cell division, organelle movement and extension growth.</text>
</comment>
<dbReference type="EMBL" id="JACEIK010000487">
    <property type="protein sequence ID" value="MCD7457947.1"/>
    <property type="molecule type" value="Genomic_DNA"/>
</dbReference>
<dbReference type="Gene3D" id="3.30.420.40">
    <property type="match status" value="2"/>
</dbReference>
<keyword evidence="5" id="KW-0963">Cytoplasm</keyword>
<evidence type="ECO:0000256" key="2">
    <source>
        <dbReference type="ARBA" id="ARBA00004245"/>
    </source>
</evidence>
<evidence type="ECO:0000256" key="1">
    <source>
        <dbReference type="ARBA" id="ARBA00003780"/>
    </source>
</evidence>
<dbReference type="InterPro" id="IPR020902">
    <property type="entry name" value="Actin/actin-like_CS"/>
</dbReference>
<dbReference type="InterPro" id="IPR004000">
    <property type="entry name" value="Actin"/>
</dbReference>
<sequence>MWHHTFYNELSVALKEHPVLITEAPINPKANREKMNEIMFEEFNVQQFTNLFIVLRQGIVLDSGTSMSHIIPIYEGHALRYAIFKLNLAIRDLTDYLMDILMN</sequence>
<dbReference type="InterPro" id="IPR043129">
    <property type="entry name" value="ATPase_NBD"/>
</dbReference>
<dbReference type="SUPFAM" id="SSF53067">
    <property type="entry name" value="Actin-like ATPase domain"/>
    <property type="match status" value="2"/>
</dbReference>
<evidence type="ECO:0000313" key="7">
    <source>
        <dbReference type="Proteomes" id="UP000823775"/>
    </source>
</evidence>
<name>A0ABS8SGB7_DATST</name>
<keyword evidence="7" id="KW-1185">Reference proteome</keyword>
<comment type="subcellular location">
    <subcellularLocation>
        <location evidence="2">Cytoplasm</location>
        <location evidence="2">Cytoskeleton</location>
    </subcellularLocation>
</comment>